<comment type="caution">
    <text evidence="1">The sequence shown here is derived from an EMBL/GenBank/DDBJ whole genome shotgun (WGS) entry which is preliminary data.</text>
</comment>
<accession>A0A652YJF8</accession>
<name>A0A652YJF8_NOCGL</name>
<organism evidence="1">
    <name type="scientific">Nocardia globerula</name>
    <dbReference type="NCBI Taxonomy" id="1818"/>
    <lineage>
        <taxon>Bacteria</taxon>
        <taxon>Bacillati</taxon>
        <taxon>Actinomycetota</taxon>
        <taxon>Actinomycetes</taxon>
        <taxon>Mycobacteriales</taxon>
        <taxon>Nocardiaceae</taxon>
        <taxon>Nocardia</taxon>
    </lineage>
</organism>
<reference evidence="1" key="1">
    <citation type="submission" date="2019-07" db="EMBL/GenBank/DDBJ databases">
        <title>Genomic Encyclopedia of Type Strains, Phase IV (KMG-IV): sequencing the most valuable type-strain genomes for metagenomic binning, comparative biology and taxonomic classification.</title>
        <authorList>
            <person name="Goeker M."/>
        </authorList>
    </citation>
    <scope>NUCLEOTIDE SEQUENCE</scope>
    <source>
        <strain evidence="1">DSM 44596</strain>
    </source>
</reference>
<evidence type="ECO:0000313" key="1">
    <source>
        <dbReference type="EMBL" id="TYQ01104.1"/>
    </source>
</evidence>
<protein>
    <submittedName>
        <fullName evidence="1">Uncharacterized protein YxeA</fullName>
    </submittedName>
</protein>
<dbReference type="AlphaFoldDB" id="A0A652YJF8"/>
<dbReference type="EMBL" id="VNIQ01000009">
    <property type="protein sequence ID" value="TYQ01104.1"/>
    <property type="molecule type" value="Genomic_DNA"/>
</dbReference>
<gene>
    <name evidence="1" type="ORF">FNL38_109118</name>
</gene>
<proteinExistence type="predicted"/>
<sequence length="234" mass="24927">MKTVVIVAVIVVIVSGLVIWKYLEKQKFDALSPEVQQALTLTKDRKKSYKRKAKEYDQRVKVAQLTLDALKDQKGRRLKNVGGVVLFERWIETPQGSGSIIGVKATAADESSIKQRLTATRIVALGVFALAAPKKSGGGNAYVVVDGPKVSGVATISGKSNTNAGPDAFAFAAAVNNAARAEEIAASTRPRDIECASKALTQASDNADLVREKDLYSAAIDALPAELAQSFARP</sequence>